<accession>A0ABV4CG28</accession>
<dbReference type="Proteomes" id="UP001564626">
    <property type="component" value="Unassembled WGS sequence"/>
</dbReference>
<protein>
    <submittedName>
        <fullName evidence="1">Uncharacterized protein</fullName>
    </submittedName>
</protein>
<reference evidence="1 2" key="1">
    <citation type="submission" date="2024-08" db="EMBL/GenBank/DDBJ databases">
        <title>Genome mining of Saccharopolyspora cebuensis PGLac3 from Nigerian medicinal plant.</title>
        <authorList>
            <person name="Ezeobiora C.E."/>
            <person name="Igbokwe N.H."/>
            <person name="Amin D.H."/>
            <person name="Mendie U.E."/>
        </authorList>
    </citation>
    <scope>NUCLEOTIDE SEQUENCE [LARGE SCALE GENOMIC DNA]</scope>
    <source>
        <strain evidence="1 2">PGLac3</strain>
    </source>
</reference>
<sequence length="71" mass="8352">MLGIYYYLLKVPATWDRLSWPFDHEEFLEHLDNVRVILNALAHFSQDPVTADQIETLQGFVRVLRALDHRG</sequence>
<name>A0ABV4CG28_9PSEU</name>
<organism evidence="1 2">
    <name type="scientific">Saccharopolyspora cebuensis</name>
    <dbReference type="NCBI Taxonomy" id="418759"/>
    <lineage>
        <taxon>Bacteria</taxon>
        <taxon>Bacillati</taxon>
        <taxon>Actinomycetota</taxon>
        <taxon>Actinomycetes</taxon>
        <taxon>Pseudonocardiales</taxon>
        <taxon>Pseudonocardiaceae</taxon>
        <taxon>Saccharopolyspora</taxon>
    </lineage>
</organism>
<proteinExistence type="predicted"/>
<dbReference type="EMBL" id="JBGEHV010000017">
    <property type="protein sequence ID" value="MEY8040045.1"/>
    <property type="molecule type" value="Genomic_DNA"/>
</dbReference>
<comment type="caution">
    <text evidence="1">The sequence shown here is derived from an EMBL/GenBank/DDBJ whole genome shotgun (WGS) entry which is preliminary data.</text>
</comment>
<keyword evidence="2" id="KW-1185">Reference proteome</keyword>
<dbReference type="RefSeq" id="WP_369774782.1">
    <property type="nucleotide sequence ID" value="NZ_JBGEHV010000017.1"/>
</dbReference>
<evidence type="ECO:0000313" key="1">
    <source>
        <dbReference type="EMBL" id="MEY8040045.1"/>
    </source>
</evidence>
<evidence type="ECO:0000313" key="2">
    <source>
        <dbReference type="Proteomes" id="UP001564626"/>
    </source>
</evidence>
<gene>
    <name evidence="1" type="ORF">AB8O55_11620</name>
</gene>